<dbReference type="PROSITE" id="PS00108">
    <property type="entry name" value="PROTEIN_KINASE_ST"/>
    <property type="match status" value="1"/>
</dbReference>
<dbReference type="FunFam" id="3.30.200.20:FF:000149">
    <property type="entry name" value="serine/threonine-protein kinase unc-51 isoform X1"/>
    <property type="match status" value="1"/>
</dbReference>
<evidence type="ECO:0000256" key="4">
    <source>
        <dbReference type="ARBA" id="ARBA00022692"/>
    </source>
</evidence>
<name>A0A814FK84_9BILA</name>
<dbReference type="Proteomes" id="UP000663864">
    <property type="component" value="Unassembled WGS sequence"/>
</dbReference>
<dbReference type="GO" id="GO:0000045">
    <property type="term" value="P:autophagosome assembly"/>
    <property type="evidence" value="ECO:0007669"/>
    <property type="project" value="TreeGrafter"/>
</dbReference>
<dbReference type="InterPro" id="IPR011009">
    <property type="entry name" value="Kinase-like_dom_sf"/>
</dbReference>
<dbReference type="SMART" id="SM00220">
    <property type="entry name" value="S_TKc"/>
    <property type="match status" value="1"/>
</dbReference>
<dbReference type="GO" id="GO:0000422">
    <property type="term" value="P:autophagy of mitochondrion"/>
    <property type="evidence" value="ECO:0007669"/>
    <property type="project" value="TreeGrafter"/>
</dbReference>
<dbReference type="Pfam" id="PF05251">
    <property type="entry name" value="Ost5"/>
    <property type="match status" value="1"/>
</dbReference>
<comment type="similarity">
    <text evidence="2">Belongs to the OST5 family.</text>
</comment>
<dbReference type="GO" id="GO:0005829">
    <property type="term" value="C:cytosol"/>
    <property type="evidence" value="ECO:0007669"/>
    <property type="project" value="TreeGrafter"/>
</dbReference>
<feature type="binding site" evidence="10">
    <location>
        <position position="121"/>
    </location>
    <ligand>
        <name>ATP</name>
        <dbReference type="ChEBI" id="CHEBI:30616"/>
    </ligand>
</feature>
<dbReference type="PROSITE" id="PS50011">
    <property type="entry name" value="PROTEIN_KINASE_DOM"/>
    <property type="match status" value="1"/>
</dbReference>
<dbReference type="InterPro" id="IPR007915">
    <property type="entry name" value="TMEM258/Ost5"/>
</dbReference>
<gene>
    <name evidence="14" type="ORF">ZHD862_LOCUS11806</name>
</gene>
<proteinExistence type="inferred from homology"/>
<evidence type="ECO:0000256" key="2">
    <source>
        <dbReference type="ARBA" id="ARBA00009825"/>
    </source>
</evidence>
<keyword evidence="4 12" id="KW-0812">Transmembrane</keyword>
<dbReference type="GO" id="GO:0008250">
    <property type="term" value="C:oligosaccharyltransferase complex"/>
    <property type="evidence" value="ECO:0007669"/>
    <property type="project" value="InterPro"/>
</dbReference>
<comment type="subcellular location">
    <subcellularLocation>
        <location evidence="1">Membrane</location>
        <topology evidence="1">Multi-pass membrane protein</topology>
    </subcellularLocation>
</comment>
<accession>A0A814FK84</accession>
<dbReference type="InterPro" id="IPR008271">
    <property type="entry name" value="Ser/Thr_kinase_AS"/>
</dbReference>
<evidence type="ECO:0000313" key="14">
    <source>
        <dbReference type="EMBL" id="CAF0986830.1"/>
    </source>
</evidence>
<keyword evidence="3" id="KW-0808">Transferase</keyword>
<dbReference type="InterPro" id="IPR045269">
    <property type="entry name" value="Atg1-like"/>
</dbReference>
<comment type="caution">
    <text evidence="14">The sequence shown here is derived from an EMBL/GenBank/DDBJ whole genome shotgun (WGS) entry which is preliminary data.</text>
</comment>
<feature type="region of interest" description="Disordered" evidence="11">
    <location>
        <begin position="610"/>
        <end position="639"/>
    </location>
</feature>
<keyword evidence="6" id="KW-0418">Kinase</keyword>
<dbReference type="FunFam" id="1.10.510.10:FF:000493">
    <property type="entry name" value="serine/threonine-protein kinase unc-51 isoform X2"/>
    <property type="match status" value="1"/>
</dbReference>
<keyword evidence="7 10" id="KW-0067">ATP-binding</keyword>
<evidence type="ECO:0000256" key="8">
    <source>
        <dbReference type="ARBA" id="ARBA00022989"/>
    </source>
</evidence>
<dbReference type="Gene3D" id="1.10.510.10">
    <property type="entry name" value="Transferase(Phosphotransferase) domain 1"/>
    <property type="match status" value="1"/>
</dbReference>
<evidence type="ECO:0000256" key="7">
    <source>
        <dbReference type="ARBA" id="ARBA00022840"/>
    </source>
</evidence>
<evidence type="ECO:0000256" key="6">
    <source>
        <dbReference type="ARBA" id="ARBA00022777"/>
    </source>
</evidence>
<evidence type="ECO:0000256" key="1">
    <source>
        <dbReference type="ARBA" id="ARBA00004141"/>
    </source>
</evidence>
<dbReference type="GO" id="GO:0042594">
    <property type="term" value="P:response to starvation"/>
    <property type="evidence" value="ECO:0007669"/>
    <property type="project" value="TreeGrafter"/>
</dbReference>
<feature type="compositionally biased region" description="Polar residues" evidence="11">
    <location>
        <begin position="427"/>
        <end position="472"/>
    </location>
</feature>
<dbReference type="EMBL" id="CAJNOT010000452">
    <property type="protein sequence ID" value="CAF0986830.1"/>
    <property type="molecule type" value="Genomic_DNA"/>
</dbReference>
<dbReference type="GO" id="GO:0034727">
    <property type="term" value="P:piecemeal microautophagy of the nucleus"/>
    <property type="evidence" value="ECO:0007669"/>
    <property type="project" value="TreeGrafter"/>
</dbReference>
<dbReference type="GO" id="GO:0010508">
    <property type="term" value="P:positive regulation of autophagy"/>
    <property type="evidence" value="ECO:0007669"/>
    <property type="project" value="TreeGrafter"/>
</dbReference>
<dbReference type="AlphaFoldDB" id="A0A814FK84"/>
<feature type="domain" description="Protein kinase" evidence="13">
    <location>
        <begin position="91"/>
        <end position="356"/>
    </location>
</feature>
<reference evidence="14" key="1">
    <citation type="submission" date="2021-02" db="EMBL/GenBank/DDBJ databases">
        <authorList>
            <person name="Nowell W R."/>
        </authorList>
    </citation>
    <scope>NUCLEOTIDE SEQUENCE</scope>
</reference>
<feature type="transmembrane region" description="Helical" evidence="12">
    <location>
        <begin position="20"/>
        <end position="45"/>
    </location>
</feature>
<dbReference type="PANTHER" id="PTHR24348">
    <property type="entry name" value="SERINE/THREONINE-PROTEIN KINASE UNC-51-RELATED"/>
    <property type="match status" value="1"/>
</dbReference>
<dbReference type="GO" id="GO:0004674">
    <property type="term" value="F:protein serine/threonine kinase activity"/>
    <property type="evidence" value="ECO:0007669"/>
    <property type="project" value="InterPro"/>
</dbReference>
<evidence type="ECO:0000256" key="5">
    <source>
        <dbReference type="ARBA" id="ARBA00022741"/>
    </source>
</evidence>
<evidence type="ECO:0000256" key="12">
    <source>
        <dbReference type="SAM" id="Phobius"/>
    </source>
</evidence>
<evidence type="ECO:0000256" key="10">
    <source>
        <dbReference type="PROSITE-ProRule" id="PRU10141"/>
    </source>
</evidence>
<dbReference type="GO" id="GO:0034045">
    <property type="term" value="C:phagophore assembly site membrane"/>
    <property type="evidence" value="ECO:0007669"/>
    <property type="project" value="TreeGrafter"/>
</dbReference>
<dbReference type="Gene3D" id="3.30.200.20">
    <property type="entry name" value="Phosphorylase Kinase, domain 1"/>
    <property type="match status" value="1"/>
</dbReference>
<dbReference type="GO" id="GO:0005776">
    <property type="term" value="C:autophagosome"/>
    <property type="evidence" value="ECO:0007669"/>
    <property type="project" value="TreeGrafter"/>
</dbReference>
<feature type="compositionally biased region" description="Low complexity" evidence="11">
    <location>
        <begin position="623"/>
        <end position="639"/>
    </location>
</feature>
<evidence type="ECO:0000256" key="3">
    <source>
        <dbReference type="ARBA" id="ARBA00022679"/>
    </source>
</evidence>
<feature type="transmembrane region" description="Helical" evidence="12">
    <location>
        <begin position="57"/>
        <end position="77"/>
    </location>
</feature>
<dbReference type="InterPro" id="IPR017441">
    <property type="entry name" value="Protein_kinase_ATP_BS"/>
</dbReference>
<feature type="region of interest" description="Disordered" evidence="11">
    <location>
        <begin position="416"/>
        <end position="472"/>
    </location>
</feature>
<dbReference type="PROSITE" id="PS00107">
    <property type="entry name" value="PROTEIN_KINASE_ATP"/>
    <property type="match status" value="1"/>
</dbReference>
<dbReference type="Pfam" id="PF00069">
    <property type="entry name" value="Pkinase"/>
    <property type="match status" value="1"/>
</dbReference>
<feature type="region of interest" description="Disordered" evidence="11">
    <location>
        <begin position="544"/>
        <end position="566"/>
    </location>
</feature>
<evidence type="ECO:0000256" key="9">
    <source>
        <dbReference type="ARBA" id="ARBA00023136"/>
    </source>
</evidence>
<evidence type="ECO:0000259" key="13">
    <source>
        <dbReference type="PROSITE" id="PS50011"/>
    </source>
</evidence>
<dbReference type="GO" id="GO:0061709">
    <property type="term" value="P:reticulophagy"/>
    <property type="evidence" value="ECO:0007669"/>
    <property type="project" value="TreeGrafter"/>
</dbReference>
<evidence type="ECO:0000256" key="11">
    <source>
        <dbReference type="SAM" id="MobiDB-lite"/>
    </source>
</evidence>
<keyword evidence="9 12" id="KW-0472">Membrane</keyword>
<dbReference type="GO" id="GO:0048675">
    <property type="term" value="P:axon extension"/>
    <property type="evidence" value="ECO:0007669"/>
    <property type="project" value="TreeGrafter"/>
</dbReference>
<dbReference type="PANTHER" id="PTHR24348:SF22">
    <property type="entry name" value="NON-SPECIFIC SERINE_THREONINE PROTEIN KINASE"/>
    <property type="match status" value="1"/>
</dbReference>
<keyword evidence="8 12" id="KW-1133">Transmembrane helix</keyword>
<keyword evidence="5 10" id="KW-0547">Nucleotide-binding</keyword>
<dbReference type="GO" id="GO:0005524">
    <property type="term" value="F:ATP binding"/>
    <property type="evidence" value="ECO:0007669"/>
    <property type="project" value="UniProtKB-UniRule"/>
</dbReference>
<organism evidence="14 15">
    <name type="scientific">Rotaria sordida</name>
    <dbReference type="NCBI Taxonomy" id="392033"/>
    <lineage>
        <taxon>Eukaryota</taxon>
        <taxon>Metazoa</taxon>
        <taxon>Spiralia</taxon>
        <taxon>Gnathifera</taxon>
        <taxon>Rotifera</taxon>
        <taxon>Eurotatoria</taxon>
        <taxon>Bdelloidea</taxon>
        <taxon>Philodinida</taxon>
        <taxon>Philodinidae</taxon>
        <taxon>Rotaria</taxon>
    </lineage>
</organism>
<evidence type="ECO:0000313" key="15">
    <source>
        <dbReference type="Proteomes" id="UP000663864"/>
    </source>
</evidence>
<protein>
    <recommendedName>
        <fullName evidence="13">Protein kinase domain-containing protein</fullName>
    </recommendedName>
</protein>
<dbReference type="SUPFAM" id="SSF56112">
    <property type="entry name" value="Protein kinase-like (PK-like)"/>
    <property type="match status" value="1"/>
</dbReference>
<dbReference type="InterPro" id="IPR000719">
    <property type="entry name" value="Prot_kinase_dom"/>
</dbReference>
<sequence>MVRLNVDQMSRSVSPVNPGAFPTLSITLLGIGIFLMAWFFVYEVTSTKYTRDWKKELLIALIASIFLGYGGLFLLLLNKKKMPEIIGDYQYSKRDLIGHGAFAIVFLGHSRSNPEQLVAVKQITKKHLAKSQSLLEKEIKILKELTKLKHENLVALLDCKESQNNVYLVMEYCNGGDLADYLQSRQTLSEETITIFFQQIAAAISACHEHSVVHRDLKPQNILLSYPDKTNPRVQDAILKIADFGFARFLSDGVMAGTLCGSPMYMAPEVIRSLQYDGKADLWSIGTIMYQCLTGKAPFQAQTPQALKQYYERNVNLSPVIPSSTSPELTDLLKRILKRNPKERIDFQEFFNHPFLRKNQSVNILQTSNLNVINSPTLSDKTCSQGQNLNEMNSRQFNRQIETIPEHEPVTLPTVQSKNTNKHHSPSLDTNSPINTNKSPVKRPVNQTNATKTDTFSHIPEQGTTEKTLLSGNHTSFAQISRDKRTIQEQQAVGTLNQTEPSSLRSDNLTLTPIENTKKTRTSSITQPIPVPTQVHNFEKMQESRDRTRSFGGTATGSPHGSPYDDRRVSIDRLRQASIASSNSDLANSISPPTVRFTIDTAAIAANPLNLSPATRKKNPAESSKTMKNSSSNSSLTQQFNSKLNLDTSPLKSQQKLIDINNPHDRLFEQENNIELFTKNTDQLTTLESNHRRVTAIFGDSKPEGYYYEPQKITEDTLMNIEHHDTLSKLQFILQLVEYILSLASSRSSLLTESISLNNKNSKNYSRPQVDRLSHVDGLYKRAEQLTLYVKAMHFLSSALCLARDTLKSGKLHPTAIVRTAVSDLNNKYKYCLIMCKQLSTQEELVSRDEMKGVPLTADKLLYLHAIELCLNAASLEFFGKAQECVQPYTEAQVLFHCLSQQAMTDCDRLILQQYREAVERRLHCLQNQGLTMTNEPETSANVTS</sequence>